<accession>A0A8J2YDA9</accession>
<dbReference type="InterPro" id="IPR011146">
    <property type="entry name" value="HIT-like"/>
</dbReference>
<organism evidence="4 5">
    <name type="scientific">Agaricicola taiwanensis</name>
    <dbReference type="NCBI Taxonomy" id="591372"/>
    <lineage>
        <taxon>Bacteria</taxon>
        <taxon>Pseudomonadati</taxon>
        <taxon>Pseudomonadota</taxon>
        <taxon>Alphaproteobacteria</taxon>
        <taxon>Rhodobacterales</taxon>
        <taxon>Paracoccaceae</taxon>
        <taxon>Agaricicola</taxon>
    </lineage>
</organism>
<sequence length="172" mass="18401">MLKSTIEIDRRLAADTVYVSTLALSQVRLMDDARFPWVVLVPKSQATELTDLSPLERGALMEEIATVSHVLGTTVSVDKINVGALGNIVSQLHVHVVGRRHGDAAWPGPVWGSGEAEKYEPTARDALVNKLAEALNGPAEPRGLSAEPTDDQASTDTILDTEPPAADGTIER</sequence>
<evidence type="ECO:0000259" key="3">
    <source>
        <dbReference type="PROSITE" id="PS51084"/>
    </source>
</evidence>
<protein>
    <submittedName>
        <fullName evidence="4">HIT family protein</fullName>
    </submittedName>
</protein>
<comment type="caution">
    <text evidence="4">The sequence shown here is derived from an EMBL/GenBank/DDBJ whole genome shotgun (WGS) entry which is preliminary data.</text>
</comment>
<dbReference type="Gene3D" id="3.30.428.10">
    <property type="entry name" value="HIT-like"/>
    <property type="match status" value="1"/>
</dbReference>
<dbReference type="RefSeq" id="WP_188408419.1">
    <property type="nucleotide sequence ID" value="NZ_BMCP01000001.1"/>
</dbReference>
<dbReference type="GO" id="GO:0003824">
    <property type="term" value="F:catalytic activity"/>
    <property type="evidence" value="ECO:0007669"/>
    <property type="project" value="InterPro"/>
</dbReference>
<evidence type="ECO:0000313" key="4">
    <source>
        <dbReference type="EMBL" id="GGE33370.1"/>
    </source>
</evidence>
<reference evidence="4" key="2">
    <citation type="submission" date="2020-09" db="EMBL/GenBank/DDBJ databases">
        <authorList>
            <person name="Sun Q."/>
            <person name="Sedlacek I."/>
        </authorList>
    </citation>
    <scope>NUCLEOTIDE SEQUENCE</scope>
    <source>
        <strain evidence="4">CCM 7684</strain>
    </source>
</reference>
<evidence type="ECO:0000256" key="1">
    <source>
        <dbReference type="PROSITE-ProRule" id="PRU00464"/>
    </source>
</evidence>
<dbReference type="Proteomes" id="UP000602745">
    <property type="component" value="Unassembled WGS sequence"/>
</dbReference>
<dbReference type="InterPro" id="IPR036265">
    <property type="entry name" value="HIT-like_sf"/>
</dbReference>
<dbReference type="Pfam" id="PF01230">
    <property type="entry name" value="HIT"/>
    <property type="match status" value="1"/>
</dbReference>
<keyword evidence="5" id="KW-1185">Reference proteome</keyword>
<name>A0A8J2YDA9_9RHOB</name>
<evidence type="ECO:0000313" key="5">
    <source>
        <dbReference type="Proteomes" id="UP000602745"/>
    </source>
</evidence>
<evidence type="ECO:0000256" key="2">
    <source>
        <dbReference type="SAM" id="MobiDB-lite"/>
    </source>
</evidence>
<comment type="caution">
    <text evidence="1">Lacks conserved residue(s) required for the propagation of feature annotation.</text>
</comment>
<dbReference type="AlphaFoldDB" id="A0A8J2YDA9"/>
<dbReference type="EMBL" id="BMCP01000001">
    <property type="protein sequence ID" value="GGE33370.1"/>
    <property type="molecule type" value="Genomic_DNA"/>
</dbReference>
<dbReference type="SUPFAM" id="SSF54197">
    <property type="entry name" value="HIT-like"/>
    <property type="match status" value="1"/>
</dbReference>
<feature type="region of interest" description="Disordered" evidence="2">
    <location>
        <begin position="133"/>
        <end position="172"/>
    </location>
</feature>
<dbReference type="PROSITE" id="PS51084">
    <property type="entry name" value="HIT_2"/>
    <property type="match status" value="1"/>
</dbReference>
<gene>
    <name evidence="4" type="ORF">GCM10007276_08280</name>
</gene>
<feature type="domain" description="HIT" evidence="3">
    <location>
        <begin position="38"/>
        <end position="106"/>
    </location>
</feature>
<proteinExistence type="predicted"/>
<reference evidence="4" key="1">
    <citation type="journal article" date="2014" name="Int. J. Syst. Evol. Microbiol.">
        <title>Complete genome sequence of Corynebacterium casei LMG S-19264T (=DSM 44701T), isolated from a smear-ripened cheese.</title>
        <authorList>
            <consortium name="US DOE Joint Genome Institute (JGI-PGF)"/>
            <person name="Walter F."/>
            <person name="Albersmeier A."/>
            <person name="Kalinowski J."/>
            <person name="Ruckert C."/>
        </authorList>
    </citation>
    <scope>NUCLEOTIDE SEQUENCE</scope>
    <source>
        <strain evidence="4">CCM 7684</strain>
    </source>
</reference>